<proteinExistence type="predicted"/>
<name>A0A2A9E6M2_9MICO</name>
<organism evidence="1 2">
    <name type="scientific">Sanguibacter antarcticus</name>
    <dbReference type="NCBI Taxonomy" id="372484"/>
    <lineage>
        <taxon>Bacteria</taxon>
        <taxon>Bacillati</taxon>
        <taxon>Actinomycetota</taxon>
        <taxon>Actinomycetes</taxon>
        <taxon>Micrococcales</taxon>
        <taxon>Sanguibacteraceae</taxon>
        <taxon>Sanguibacter</taxon>
    </lineage>
</organism>
<comment type="caution">
    <text evidence="1">The sequence shown here is derived from an EMBL/GenBank/DDBJ whole genome shotgun (WGS) entry which is preliminary data.</text>
</comment>
<keyword evidence="2" id="KW-1185">Reference proteome</keyword>
<dbReference type="AlphaFoldDB" id="A0A2A9E6M2"/>
<protein>
    <submittedName>
        <fullName evidence="1">Uncharacterized protein</fullName>
    </submittedName>
</protein>
<evidence type="ECO:0000313" key="2">
    <source>
        <dbReference type="Proteomes" id="UP000225548"/>
    </source>
</evidence>
<reference evidence="1 2" key="1">
    <citation type="submission" date="2017-10" db="EMBL/GenBank/DDBJ databases">
        <title>Sequencing the genomes of 1000 actinobacteria strains.</title>
        <authorList>
            <person name="Klenk H.-P."/>
        </authorList>
    </citation>
    <scope>NUCLEOTIDE SEQUENCE [LARGE SCALE GENOMIC DNA]</scope>
    <source>
        <strain evidence="1 2">DSM 18966</strain>
    </source>
</reference>
<sequence length="30" mass="3556">MSRRRRFTSVPRRIVRAAVRVLKAFLELNG</sequence>
<gene>
    <name evidence="1" type="ORF">ATL42_2404</name>
</gene>
<accession>A0A2A9E6M2</accession>
<dbReference type="Proteomes" id="UP000225548">
    <property type="component" value="Unassembled WGS sequence"/>
</dbReference>
<evidence type="ECO:0000313" key="1">
    <source>
        <dbReference type="EMBL" id="PFG34493.1"/>
    </source>
</evidence>
<dbReference type="EMBL" id="PDJG01000001">
    <property type="protein sequence ID" value="PFG34493.1"/>
    <property type="molecule type" value="Genomic_DNA"/>
</dbReference>